<reference evidence="2 3" key="1">
    <citation type="submission" date="2024-10" db="EMBL/GenBank/DDBJ databases">
        <authorList>
            <person name="Kim D."/>
        </authorList>
    </citation>
    <scope>NUCLEOTIDE SEQUENCE [LARGE SCALE GENOMIC DNA]</scope>
    <source>
        <strain evidence="2">BH-2024</strain>
    </source>
</reference>
<sequence length="207" mass="23788">MTRKARIAQRKRRAAEEFDSQLIRATGGADNEGRTCAHEPGHLGFLVSTQTTLMNLQRAGLVAEEIFCKKLLYDQNDDEKAEILAAKVVRLEERIANESLTVEARRLRVVQLVDEAKESARGLILARKTHFKKLAFMLFSTRVLKRKDVRSMKEEKKETGSVDDEDGEVEEEKDEEETEESGEDEDEEEKKVKDEEETEEEEELDDE</sequence>
<feature type="compositionally biased region" description="Basic and acidic residues" evidence="1">
    <location>
        <begin position="150"/>
        <end position="160"/>
    </location>
</feature>
<protein>
    <submittedName>
        <fullName evidence="2">Uncharacterized protein</fullName>
    </submittedName>
</protein>
<keyword evidence="3" id="KW-1185">Reference proteome</keyword>
<feature type="compositionally biased region" description="Acidic residues" evidence="1">
    <location>
        <begin position="161"/>
        <end position="188"/>
    </location>
</feature>
<evidence type="ECO:0000256" key="1">
    <source>
        <dbReference type="SAM" id="MobiDB-lite"/>
    </source>
</evidence>
<accession>A0ABD2JHE4</accession>
<dbReference type="AlphaFoldDB" id="A0ABD2JHE4"/>
<feature type="region of interest" description="Disordered" evidence="1">
    <location>
        <begin position="150"/>
        <end position="207"/>
    </location>
</feature>
<gene>
    <name evidence="2" type="ORF">niasHT_026342</name>
</gene>
<name>A0ABD2JHE4_9BILA</name>
<evidence type="ECO:0000313" key="2">
    <source>
        <dbReference type="EMBL" id="KAL3089932.1"/>
    </source>
</evidence>
<dbReference type="Proteomes" id="UP001620626">
    <property type="component" value="Unassembled WGS sequence"/>
</dbReference>
<dbReference type="InterPro" id="IPR037219">
    <property type="entry name" value="Peptidase_M41-like"/>
</dbReference>
<comment type="caution">
    <text evidence="2">The sequence shown here is derived from an EMBL/GenBank/DDBJ whole genome shotgun (WGS) entry which is preliminary data.</text>
</comment>
<evidence type="ECO:0000313" key="3">
    <source>
        <dbReference type="Proteomes" id="UP001620626"/>
    </source>
</evidence>
<organism evidence="2 3">
    <name type="scientific">Heterodera trifolii</name>
    <dbReference type="NCBI Taxonomy" id="157864"/>
    <lineage>
        <taxon>Eukaryota</taxon>
        <taxon>Metazoa</taxon>
        <taxon>Ecdysozoa</taxon>
        <taxon>Nematoda</taxon>
        <taxon>Chromadorea</taxon>
        <taxon>Rhabditida</taxon>
        <taxon>Tylenchina</taxon>
        <taxon>Tylenchomorpha</taxon>
        <taxon>Tylenchoidea</taxon>
        <taxon>Heteroderidae</taxon>
        <taxon>Heteroderinae</taxon>
        <taxon>Heterodera</taxon>
    </lineage>
</organism>
<feature type="compositionally biased region" description="Acidic residues" evidence="1">
    <location>
        <begin position="195"/>
        <end position="207"/>
    </location>
</feature>
<dbReference type="EMBL" id="JBICBT010000967">
    <property type="protein sequence ID" value="KAL3089932.1"/>
    <property type="molecule type" value="Genomic_DNA"/>
</dbReference>
<dbReference type="SUPFAM" id="SSF140990">
    <property type="entry name" value="FtsH protease domain-like"/>
    <property type="match status" value="1"/>
</dbReference>
<proteinExistence type="predicted"/>